<sequence length="97" mass="10718">MIIPYGMTLISWRLGRYLCGMQFVSIPQLHHKSRPPHQWVRLLPVPSRPIGVKSTGDPRADSYHGQTISLAIQKGNAASISGTAPRCGGFVDVLYFI</sequence>
<protein>
    <submittedName>
        <fullName evidence="1">Jg22628 protein</fullName>
    </submittedName>
</protein>
<proteinExistence type="predicted"/>
<dbReference type="Proteomes" id="UP000838756">
    <property type="component" value="Unassembled WGS sequence"/>
</dbReference>
<gene>
    <name evidence="1" type="primary">jg22628</name>
    <name evidence="1" type="ORF">PAEG_LOCUS8475</name>
</gene>
<dbReference type="EMBL" id="CAKXAJ010024567">
    <property type="protein sequence ID" value="CAH2228975.1"/>
    <property type="molecule type" value="Genomic_DNA"/>
</dbReference>
<organism evidence="1 2">
    <name type="scientific">Pararge aegeria aegeria</name>
    <dbReference type="NCBI Taxonomy" id="348720"/>
    <lineage>
        <taxon>Eukaryota</taxon>
        <taxon>Metazoa</taxon>
        <taxon>Ecdysozoa</taxon>
        <taxon>Arthropoda</taxon>
        <taxon>Hexapoda</taxon>
        <taxon>Insecta</taxon>
        <taxon>Pterygota</taxon>
        <taxon>Neoptera</taxon>
        <taxon>Endopterygota</taxon>
        <taxon>Lepidoptera</taxon>
        <taxon>Glossata</taxon>
        <taxon>Ditrysia</taxon>
        <taxon>Papilionoidea</taxon>
        <taxon>Nymphalidae</taxon>
        <taxon>Satyrinae</taxon>
        <taxon>Satyrini</taxon>
        <taxon>Parargina</taxon>
        <taxon>Pararge</taxon>
    </lineage>
</organism>
<reference evidence="1" key="1">
    <citation type="submission" date="2022-03" db="EMBL/GenBank/DDBJ databases">
        <authorList>
            <person name="Lindestad O."/>
        </authorList>
    </citation>
    <scope>NUCLEOTIDE SEQUENCE</scope>
</reference>
<evidence type="ECO:0000313" key="2">
    <source>
        <dbReference type="Proteomes" id="UP000838756"/>
    </source>
</evidence>
<evidence type="ECO:0000313" key="1">
    <source>
        <dbReference type="EMBL" id="CAH2228975.1"/>
    </source>
</evidence>
<keyword evidence="2" id="KW-1185">Reference proteome</keyword>
<dbReference type="OrthoDB" id="7478999at2759"/>
<comment type="caution">
    <text evidence="1">The sequence shown here is derived from an EMBL/GenBank/DDBJ whole genome shotgun (WGS) entry which is preliminary data.</text>
</comment>
<dbReference type="AlphaFoldDB" id="A0A8S4R2I5"/>
<accession>A0A8S4R2I5</accession>
<name>A0A8S4R2I5_9NEOP</name>